<evidence type="ECO:0000256" key="2">
    <source>
        <dbReference type="ARBA" id="ARBA00022475"/>
    </source>
</evidence>
<dbReference type="AlphaFoldDB" id="A0A937F587"/>
<dbReference type="PIRSF" id="PIRSF035875">
    <property type="entry name" value="RNase_BN"/>
    <property type="match status" value="1"/>
</dbReference>
<comment type="caution">
    <text evidence="7">The sequence shown here is derived from an EMBL/GenBank/DDBJ whole genome shotgun (WGS) entry which is preliminary data.</text>
</comment>
<dbReference type="InterPro" id="IPR017039">
    <property type="entry name" value="Virul_fac_BrkB"/>
</dbReference>
<keyword evidence="8" id="KW-1185">Reference proteome</keyword>
<evidence type="ECO:0000256" key="4">
    <source>
        <dbReference type="ARBA" id="ARBA00022989"/>
    </source>
</evidence>
<evidence type="ECO:0000256" key="6">
    <source>
        <dbReference type="SAM" id="Phobius"/>
    </source>
</evidence>
<gene>
    <name evidence="7" type="ORF">JL102_07660</name>
</gene>
<name>A0A937F587_9BACT</name>
<evidence type="ECO:0000256" key="1">
    <source>
        <dbReference type="ARBA" id="ARBA00004651"/>
    </source>
</evidence>
<feature type="transmembrane region" description="Helical" evidence="6">
    <location>
        <begin position="93"/>
        <end position="117"/>
    </location>
</feature>
<dbReference type="GO" id="GO:0005886">
    <property type="term" value="C:plasma membrane"/>
    <property type="evidence" value="ECO:0007669"/>
    <property type="project" value="UniProtKB-SubCell"/>
</dbReference>
<feature type="transmembrane region" description="Helical" evidence="6">
    <location>
        <begin position="244"/>
        <end position="269"/>
    </location>
</feature>
<feature type="transmembrane region" description="Helical" evidence="6">
    <location>
        <begin position="213"/>
        <end position="232"/>
    </location>
</feature>
<keyword evidence="3 6" id="KW-0812">Transmembrane</keyword>
<sequence>MKIITNWLKLFLSAFKCLRHNQPLLLGSSTAFFTVFSLPPIIIILVGILSLYFKQETLSEQLFNEIQKYFGSGTSKQINNIVQNFRNQASSTWIAIGGSLFLVFVSTTLFHVIRQALNRIWNIRIKTSKKLKYNLTQRLISFVLILVSGILFFGSLVADASVAVLKDYLDQLIPGVDSFIVMTVSYLLSLLSVTLWFAILFKYLPDAKIHGKTAIIGGAFTAILFNLGKYILTQFLVTDNINNIFGTSASVMVLFLFIFYCSMIMYYGAAFTKVYAEEMGDGIQPKKNAELYEITPIES</sequence>
<organism evidence="7 8">
    <name type="scientific">Fulvivirga sediminis</name>
    <dbReference type="NCBI Taxonomy" id="2803949"/>
    <lineage>
        <taxon>Bacteria</taxon>
        <taxon>Pseudomonadati</taxon>
        <taxon>Bacteroidota</taxon>
        <taxon>Cytophagia</taxon>
        <taxon>Cytophagales</taxon>
        <taxon>Fulvivirgaceae</taxon>
        <taxon>Fulvivirga</taxon>
    </lineage>
</organism>
<dbReference type="EMBL" id="JAESIY010000003">
    <property type="protein sequence ID" value="MBL3656000.1"/>
    <property type="molecule type" value="Genomic_DNA"/>
</dbReference>
<evidence type="ECO:0000256" key="5">
    <source>
        <dbReference type="ARBA" id="ARBA00023136"/>
    </source>
</evidence>
<feature type="transmembrane region" description="Helical" evidence="6">
    <location>
        <begin position="178"/>
        <end position="201"/>
    </location>
</feature>
<accession>A0A937F587</accession>
<keyword evidence="2" id="KW-1003">Cell membrane</keyword>
<dbReference type="PANTHER" id="PTHR30213:SF1">
    <property type="entry name" value="INNER MEMBRANE PROTEIN YHJD"/>
    <property type="match status" value="1"/>
</dbReference>
<comment type="subcellular location">
    <subcellularLocation>
        <location evidence="1">Cell membrane</location>
        <topology evidence="1">Multi-pass membrane protein</topology>
    </subcellularLocation>
</comment>
<keyword evidence="5 6" id="KW-0472">Membrane</keyword>
<dbReference type="Proteomes" id="UP000659388">
    <property type="component" value="Unassembled WGS sequence"/>
</dbReference>
<protein>
    <submittedName>
        <fullName evidence="7">YihY/virulence factor BrkB family protein</fullName>
    </submittedName>
</protein>
<dbReference type="RefSeq" id="WP_202243692.1">
    <property type="nucleotide sequence ID" value="NZ_JAESIY010000003.1"/>
</dbReference>
<proteinExistence type="predicted"/>
<dbReference type="Pfam" id="PF03631">
    <property type="entry name" value="Virul_fac_BrkB"/>
    <property type="match status" value="1"/>
</dbReference>
<feature type="transmembrane region" description="Helical" evidence="6">
    <location>
        <begin position="138"/>
        <end position="158"/>
    </location>
</feature>
<dbReference type="NCBIfam" id="TIGR00765">
    <property type="entry name" value="yihY_not_rbn"/>
    <property type="match status" value="1"/>
</dbReference>
<evidence type="ECO:0000256" key="3">
    <source>
        <dbReference type="ARBA" id="ARBA00022692"/>
    </source>
</evidence>
<keyword evidence="4 6" id="KW-1133">Transmembrane helix</keyword>
<evidence type="ECO:0000313" key="8">
    <source>
        <dbReference type="Proteomes" id="UP000659388"/>
    </source>
</evidence>
<reference evidence="7" key="1">
    <citation type="submission" date="2021-01" db="EMBL/GenBank/DDBJ databases">
        <title>Fulvivirga kasyanovii gen. nov., sp nov., a novel member of the phylum Bacteroidetes isolated from seawater in a mussel farm.</title>
        <authorList>
            <person name="Zhao L.-H."/>
            <person name="Wang Z.-J."/>
        </authorList>
    </citation>
    <scope>NUCLEOTIDE SEQUENCE</scope>
    <source>
        <strain evidence="7">2943</strain>
    </source>
</reference>
<dbReference type="PANTHER" id="PTHR30213">
    <property type="entry name" value="INNER MEMBRANE PROTEIN YHJD"/>
    <property type="match status" value="1"/>
</dbReference>
<feature type="transmembrane region" description="Helical" evidence="6">
    <location>
        <begin position="24"/>
        <end position="53"/>
    </location>
</feature>
<evidence type="ECO:0000313" key="7">
    <source>
        <dbReference type="EMBL" id="MBL3656000.1"/>
    </source>
</evidence>